<gene>
    <name evidence="2" type="ORF">BD310DRAFT_835584</name>
</gene>
<dbReference type="Proteomes" id="UP000292082">
    <property type="component" value="Unassembled WGS sequence"/>
</dbReference>
<sequence length="196" mass="21310">RVQYSRIHQYISLRVQQSSRVKNEGQQTRTAAAAANKSPYTSGAYLTRDSLSVRHHLVRLAPPRLVFLTKSGSSSIARTAITLVSAPLARSQVPGSKTAPHVPVPTPSQRRQPASAERMKYTPPLHSPASIPSSGAPHQPAFPSSLPATSASLPWLDPRLKTRERLNTPRQSRRSRSPSQTASRTGTPHAFVLSCV</sequence>
<accession>A0A4Q9P8V1</accession>
<keyword evidence="3" id="KW-1185">Reference proteome</keyword>
<feature type="non-terminal residue" evidence="2">
    <location>
        <position position="1"/>
    </location>
</feature>
<feature type="compositionally biased region" description="Low complexity" evidence="1">
    <location>
        <begin position="141"/>
        <end position="156"/>
    </location>
</feature>
<evidence type="ECO:0000313" key="2">
    <source>
        <dbReference type="EMBL" id="TBU51019.1"/>
    </source>
</evidence>
<protein>
    <submittedName>
        <fullName evidence="2">Uncharacterized protein</fullName>
    </submittedName>
</protein>
<dbReference type="EMBL" id="ML145443">
    <property type="protein sequence ID" value="TBU51019.1"/>
    <property type="molecule type" value="Genomic_DNA"/>
</dbReference>
<organism evidence="2 3">
    <name type="scientific">Dichomitus squalens</name>
    <dbReference type="NCBI Taxonomy" id="114155"/>
    <lineage>
        <taxon>Eukaryota</taxon>
        <taxon>Fungi</taxon>
        <taxon>Dikarya</taxon>
        <taxon>Basidiomycota</taxon>
        <taxon>Agaricomycotina</taxon>
        <taxon>Agaricomycetes</taxon>
        <taxon>Polyporales</taxon>
        <taxon>Polyporaceae</taxon>
        <taxon>Dichomitus</taxon>
    </lineage>
</organism>
<feature type="region of interest" description="Disordered" evidence="1">
    <location>
        <begin position="89"/>
        <end position="196"/>
    </location>
</feature>
<proteinExistence type="predicted"/>
<evidence type="ECO:0000256" key="1">
    <source>
        <dbReference type="SAM" id="MobiDB-lite"/>
    </source>
</evidence>
<feature type="compositionally biased region" description="Basic and acidic residues" evidence="1">
    <location>
        <begin position="158"/>
        <end position="167"/>
    </location>
</feature>
<name>A0A4Q9P8V1_9APHY</name>
<dbReference type="AlphaFoldDB" id="A0A4Q9P8V1"/>
<reference evidence="2 3" key="1">
    <citation type="submission" date="2019-01" db="EMBL/GenBank/DDBJ databases">
        <title>Draft genome sequences of three monokaryotic isolates of the white-rot basidiomycete fungus Dichomitus squalens.</title>
        <authorList>
            <consortium name="DOE Joint Genome Institute"/>
            <person name="Lopez S.C."/>
            <person name="Andreopoulos B."/>
            <person name="Pangilinan J."/>
            <person name="Lipzen A."/>
            <person name="Riley R."/>
            <person name="Ahrendt S."/>
            <person name="Ng V."/>
            <person name="Barry K."/>
            <person name="Daum C."/>
            <person name="Grigoriev I.V."/>
            <person name="Hilden K.S."/>
            <person name="Makela M.R."/>
            <person name="de Vries R.P."/>
        </authorList>
    </citation>
    <scope>NUCLEOTIDE SEQUENCE [LARGE SCALE GENOMIC DNA]</scope>
    <source>
        <strain evidence="2 3">CBS 464.89</strain>
    </source>
</reference>
<evidence type="ECO:0000313" key="3">
    <source>
        <dbReference type="Proteomes" id="UP000292082"/>
    </source>
</evidence>